<comment type="similarity">
    <text evidence="5 14">Belongs to the aspartokinase family.</text>
</comment>
<keyword evidence="8" id="KW-0547">Nucleotide-binding</keyword>
<sequence>MKIIIQKFGGTSVISEERRNSVINKIESAIEKDLNTVVVVSAIGRKGDPYATDTLIEFVKSSGIDPEPRELDLLMSCGEIISCVMLANTIKKRGYRCAVFTGGQAGIVTDDNYNDARILRVDPKNIINCLEKGVIPIVAGFQGATELGDVTTLGRGGSDITASIMGAALHAETIEIYTDVDGIMTADPKIVKDAKVMDAILYDEVFQMAEYGAKVINPRAVEIAMRSNIPLEIKNTASDYPGTLISSYDNRRGYIRDANKIITSVAQISNRTQVKIKFSEAIQGEKYDKFFDIIAKEDISIDMINIFPTYTLFIIDDNKSVKLEGIFKDLKYDFEMKNNCTKVTIIGNRMKGVPGIMAKTVAALREEGIEILQSSDSHTTISCLINSEFTNKAVNSLHRKFELGK</sequence>
<evidence type="ECO:0000256" key="1">
    <source>
        <dbReference type="ARBA" id="ARBA00003121"/>
    </source>
</evidence>
<feature type="domain" description="CASTOR ACT" evidence="17">
    <location>
        <begin position="337"/>
        <end position="399"/>
    </location>
</feature>
<dbReference type="Pfam" id="PF00696">
    <property type="entry name" value="AA_kinase"/>
    <property type="match status" value="1"/>
</dbReference>
<keyword evidence="19" id="KW-1185">Reference proteome</keyword>
<dbReference type="EMBL" id="JAHLPM010000009">
    <property type="protein sequence ID" value="MBU5438738.1"/>
    <property type="molecule type" value="Genomic_DNA"/>
</dbReference>
<keyword evidence="12" id="KW-0457">Lysine biosynthesis</keyword>
<comment type="pathway">
    <text evidence="4 15">Amino-acid biosynthesis; L-threonine biosynthesis; L-threonine from L-aspartate: step 1/5.</text>
</comment>
<gene>
    <name evidence="18" type="primary">dapG</name>
    <name evidence="18" type="ORF">KQI42_11990</name>
</gene>
<evidence type="ECO:0000256" key="14">
    <source>
        <dbReference type="RuleBase" id="RU003448"/>
    </source>
</evidence>
<keyword evidence="9 14" id="KW-0418">Kinase</keyword>
<evidence type="ECO:0000256" key="13">
    <source>
        <dbReference type="ARBA" id="ARBA00047872"/>
    </source>
</evidence>
<comment type="function">
    <text evidence="1">Catalyzes the phosphorylation of the beta-carboxyl group of aspartic acid with ATP to yield 4-phospho-L-aspartate, which is involved in the branched biosynthetic pathway leading to the biosynthesis of amino acids threonine, isoleucine and methionine.</text>
</comment>
<dbReference type="PIRSF" id="PIRSF000726">
    <property type="entry name" value="Asp_kin"/>
    <property type="match status" value="1"/>
</dbReference>
<evidence type="ECO:0000259" key="17">
    <source>
        <dbReference type="Pfam" id="PF13840"/>
    </source>
</evidence>
<dbReference type="InterPro" id="IPR018042">
    <property type="entry name" value="Aspartate_kinase_CS"/>
</dbReference>
<dbReference type="EC" id="2.7.2.4" evidence="14"/>
<evidence type="ECO:0000256" key="5">
    <source>
        <dbReference type="ARBA" id="ARBA00010122"/>
    </source>
</evidence>
<feature type="domain" description="Aspartate/glutamate/uridylate kinase" evidence="16">
    <location>
        <begin position="2"/>
        <end position="235"/>
    </location>
</feature>
<dbReference type="Proteomes" id="UP000749471">
    <property type="component" value="Unassembled WGS sequence"/>
</dbReference>
<reference evidence="18 19" key="1">
    <citation type="submission" date="2021-06" db="EMBL/GenBank/DDBJ databases">
        <authorList>
            <person name="Sun Q."/>
            <person name="Li D."/>
        </authorList>
    </citation>
    <scope>NUCLEOTIDE SEQUENCE [LARGE SCALE GENOMIC DNA]</scope>
    <source>
        <strain evidence="18 19">MSJ-40</strain>
    </source>
</reference>
<evidence type="ECO:0000256" key="8">
    <source>
        <dbReference type="ARBA" id="ARBA00022741"/>
    </source>
</evidence>
<evidence type="ECO:0000313" key="18">
    <source>
        <dbReference type="EMBL" id="MBU5438738.1"/>
    </source>
</evidence>
<dbReference type="GO" id="GO:0004072">
    <property type="term" value="F:aspartate kinase activity"/>
    <property type="evidence" value="ECO:0007669"/>
    <property type="project" value="UniProtKB-EC"/>
</dbReference>
<dbReference type="InterPro" id="IPR001341">
    <property type="entry name" value="Asp_kinase"/>
</dbReference>
<accession>A0ABS6E745</accession>
<comment type="pathway">
    <text evidence="3 15">Amino-acid biosynthesis; L-methionine biosynthesis via de novo pathway; L-homoserine from L-aspartate: step 1/3.</text>
</comment>
<dbReference type="PANTHER" id="PTHR21499">
    <property type="entry name" value="ASPARTATE KINASE"/>
    <property type="match status" value="1"/>
</dbReference>
<comment type="pathway">
    <text evidence="2 15">Amino-acid biosynthesis; L-lysine biosynthesis via DAP pathway; (S)-tetrahydrodipicolinate from L-aspartate: step 1/4.</text>
</comment>
<evidence type="ECO:0000313" key="19">
    <source>
        <dbReference type="Proteomes" id="UP000749471"/>
    </source>
</evidence>
<dbReference type="InterPro" id="IPR027795">
    <property type="entry name" value="CASTOR_ACT_dom"/>
</dbReference>
<keyword evidence="10" id="KW-0067">ATP-binding</keyword>
<evidence type="ECO:0000256" key="9">
    <source>
        <dbReference type="ARBA" id="ARBA00022777"/>
    </source>
</evidence>
<evidence type="ECO:0000256" key="11">
    <source>
        <dbReference type="ARBA" id="ARBA00022915"/>
    </source>
</evidence>
<evidence type="ECO:0000256" key="2">
    <source>
        <dbReference type="ARBA" id="ARBA00004766"/>
    </source>
</evidence>
<evidence type="ECO:0000256" key="10">
    <source>
        <dbReference type="ARBA" id="ARBA00022840"/>
    </source>
</evidence>
<evidence type="ECO:0000256" key="15">
    <source>
        <dbReference type="RuleBase" id="RU004249"/>
    </source>
</evidence>
<comment type="caution">
    <text evidence="18">The sequence shown here is derived from an EMBL/GenBank/DDBJ whole genome shotgun (WGS) entry which is preliminary data.</text>
</comment>
<dbReference type="InterPro" id="IPR001048">
    <property type="entry name" value="Asp/Glu/Uridylate_kinase"/>
</dbReference>
<name>A0ABS6E745_9FIRM</name>
<dbReference type="NCBIfam" id="TIGR00657">
    <property type="entry name" value="asp_kinases"/>
    <property type="match status" value="1"/>
</dbReference>
<dbReference type="NCBIfam" id="NF006068">
    <property type="entry name" value="PRK08210.1"/>
    <property type="match status" value="1"/>
</dbReference>
<evidence type="ECO:0000256" key="12">
    <source>
        <dbReference type="ARBA" id="ARBA00023154"/>
    </source>
</evidence>
<dbReference type="PANTHER" id="PTHR21499:SF3">
    <property type="entry name" value="ASPARTOKINASE"/>
    <property type="match status" value="1"/>
</dbReference>
<organism evidence="18 19">
    <name type="scientific">Tissierella simiarum</name>
    <dbReference type="NCBI Taxonomy" id="2841534"/>
    <lineage>
        <taxon>Bacteria</taxon>
        <taxon>Bacillati</taxon>
        <taxon>Bacillota</taxon>
        <taxon>Tissierellia</taxon>
        <taxon>Tissierellales</taxon>
        <taxon>Tissierellaceae</taxon>
        <taxon>Tissierella</taxon>
    </lineage>
</organism>
<evidence type="ECO:0000259" key="16">
    <source>
        <dbReference type="Pfam" id="PF00696"/>
    </source>
</evidence>
<evidence type="ECO:0000256" key="7">
    <source>
        <dbReference type="ARBA" id="ARBA00022679"/>
    </source>
</evidence>
<dbReference type="PROSITE" id="PS00324">
    <property type="entry name" value="ASPARTOKINASE"/>
    <property type="match status" value="1"/>
</dbReference>
<protein>
    <recommendedName>
        <fullName evidence="14">Aspartokinase</fullName>
        <ecNumber evidence="14">2.7.2.4</ecNumber>
    </recommendedName>
</protein>
<dbReference type="InterPro" id="IPR005260">
    <property type="entry name" value="Asp_kin_monofn"/>
</dbReference>
<dbReference type="Pfam" id="PF13840">
    <property type="entry name" value="ACT_7"/>
    <property type="match status" value="1"/>
</dbReference>
<keyword evidence="7 14" id="KW-0808">Transferase</keyword>
<evidence type="ECO:0000256" key="6">
    <source>
        <dbReference type="ARBA" id="ARBA00022605"/>
    </source>
</evidence>
<comment type="catalytic activity">
    <reaction evidence="13 14">
        <text>L-aspartate + ATP = 4-phospho-L-aspartate + ADP</text>
        <dbReference type="Rhea" id="RHEA:23776"/>
        <dbReference type="ChEBI" id="CHEBI:29991"/>
        <dbReference type="ChEBI" id="CHEBI:30616"/>
        <dbReference type="ChEBI" id="CHEBI:57535"/>
        <dbReference type="ChEBI" id="CHEBI:456216"/>
        <dbReference type="EC" id="2.7.2.4"/>
    </reaction>
</comment>
<dbReference type="RefSeq" id="WP_216520053.1">
    <property type="nucleotide sequence ID" value="NZ_JAHLPM010000009.1"/>
</dbReference>
<keyword evidence="6 15" id="KW-0028">Amino-acid biosynthesis</keyword>
<evidence type="ECO:0000256" key="3">
    <source>
        <dbReference type="ARBA" id="ARBA00004986"/>
    </source>
</evidence>
<keyword evidence="11" id="KW-0220">Diaminopimelate biosynthesis</keyword>
<proteinExistence type="inferred from homology"/>
<evidence type="ECO:0000256" key="4">
    <source>
        <dbReference type="ARBA" id="ARBA00005139"/>
    </source>
</evidence>